<evidence type="ECO:0000256" key="1">
    <source>
        <dbReference type="ARBA" id="ARBA00004604"/>
    </source>
</evidence>
<dbReference type="PANTHER" id="PTHR16056">
    <property type="entry name" value="REGULATOR OF MICROTUBULE DYNAMICS PROTEIN"/>
    <property type="match status" value="1"/>
</dbReference>
<evidence type="ECO:0008006" key="11">
    <source>
        <dbReference type="Google" id="ProtNLM"/>
    </source>
</evidence>
<dbReference type="PROSITE" id="PS50077">
    <property type="entry name" value="HEAT_REPEAT"/>
    <property type="match status" value="1"/>
</dbReference>
<dbReference type="Pfam" id="PF12333">
    <property type="entry name" value="Ipi1_N"/>
    <property type="match status" value="1"/>
</dbReference>
<accession>A0AAV2MD26</accession>
<dbReference type="EMBL" id="OZ035829">
    <property type="protein sequence ID" value="CAL1611185.1"/>
    <property type="molecule type" value="Genomic_DNA"/>
</dbReference>
<dbReference type="FunFam" id="1.25.10.10:FF:000164">
    <property type="entry name" value="Testis-expressed sequence 10 protein"/>
    <property type="match status" value="1"/>
</dbReference>
<protein>
    <recommendedName>
        <fullName evidence="11">Pre-rRNA-processing protein Ipi1 N-terminal domain-containing protein</fullName>
    </recommendedName>
</protein>
<dbReference type="Pfam" id="PF25781">
    <property type="entry name" value="TPR_TEX10"/>
    <property type="match status" value="1"/>
</dbReference>
<comment type="subcellular location">
    <subcellularLocation>
        <location evidence="1">Nucleus</location>
        <location evidence="1">Nucleolus</location>
    </subcellularLocation>
    <subcellularLocation>
        <location evidence="2">Nucleus</location>
        <location evidence="2">Nucleoplasm</location>
    </subcellularLocation>
</comment>
<keyword evidence="10" id="KW-1185">Reference proteome</keyword>
<evidence type="ECO:0000256" key="6">
    <source>
        <dbReference type="SAM" id="MobiDB-lite"/>
    </source>
</evidence>
<evidence type="ECO:0000313" key="9">
    <source>
        <dbReference type="EMBL" id="CAL1611185.1"/>
    </source>
</evidence>
<gene>
    <name evidence="9" type="ORF">KC01_LOCUS37639</name>
</gene>
<dbReference type="PANTHER" id="PTHR16056:SF2">
    <property type="entry name" value="TESTIS-EXPRESSED PROTEIN 10"/>
    <property type="match status" value="1"/>
</dbReference>
<dbReference type="InterPro" id="IPR057949">
    <property type="entry name" value="TPR_TEX10"/>
</dbReference>
<evidence type="ECO:0000256" key="3">
    <source>
        <dbReference type="ARBA" id="ARBA00006427"/>
    </source>
</evidence>
<sequence length="940" mass="105048">MKAKSKKKKRQDDFQKVKLKIGKKKPKADNATNTSFRSKGINLPAQLKKDASGPTTHRNLGINDLLSQLHHYNANIKHGALLGLRELLSLNPQLLDSHLSRLLSEVAAVFTDKDGNVRMAATRVLRFIAQSVPAERVAPFFPLLSAHLSCAMSHIEVGIQEDAVKVLDVLLEHYASLLASRPAVLLTNFLELISHRQNSGAVRKAQDTKARSWALSVNPGRAVTSQQWRLNVLLRLGQFLQAIVDERPVEKMDMSHGDGALNSKEGQVTALTLTWEELVYSKVSVNLFEHSGAKPTQYSAFKLRPQSESIGEIGESLDSKEAVQNFSATLVPLLLEVWVEASVNNNSGNSSEAAHLLTPDAMSVMFQVLTILQLLRKLAPHQEHQEALDAWFRKEYLGDFKQHFLKNFPYGNLDTPKQKKKSELKRNKQPAVLPTMTVEPLALNITLCQVMVSLSQKEPTDCDSGWLTPLRIFAQDTLSSGSKLSSKQLNMLLDTVWKMVLTQKSRTVTEDLLAAIYSFYQQKHLTAQTRSLLLSFYNKLYQQEQLHTHIAKSKVLSQWLASLPVQLSQLGHRNPKLSAQMIRFIQAAASRGNKDLLKSLQKYASELYDPNEGVLVFLPSELQQEMVQLLYFLPKMPQSLLANLSGCCNDGRISAALSTALIRIVHLRSPASGWSVGSQEVALQDMDYLSFLFSSLAGFSCEKLSSLQRRSDGYALPLRALSPLSLHPTPTEHFKHHWTVVEEVCLCLENVGSKSQCFEFVQSFMLRYLAKLRVVPDSTAAALLKAVTRLRDRAVVPTEPVLRLLSQCCLCLLALLTSLQAETPETNQKREAIWGACVSALGSVPRLVRSVLQMFRVADVDEDELPLLGQVLSMLLQHAPLHNQLLGNTALLQEIIQQLTRYSRSGSREQWMTDLLYCFSVTMAHSSSAHRDTVAMRDMY</sequence>
<dbReference type="GO" id="GO:0005730">
    <property type="term" value="C:nucleolus"/>
    <property type="evidence" value="ECO:0007669"/>
    <property type="project" value="UniProtKB-SubCell"/>
</dbReference>
<name>A0AAV2MD26_KNICA</name>
<dbReference type="Gene3D" id="1.25.10.10">
    <property type="entry name" value="Leucine-rich Repeat Variant"/>
    <property type="match status" value="1"/>
</dbReference>
<feature type="compositionally biased region" description="Basic residues" evidence="6">
    <location>
        <begin position="17"/>
        <end position="26"/>
    </location>
</feature>
<dbReference type="InterPro" id="IPR021133">
    <property type="entry name" value="HEAT_type_2"/>
</dbReference>
<evidence type="ECO:0000256" key="5">
    <source>
        <dbReference type="PROSITE-ProRule" id="PRU00103"/>
    </source>
</evidence>
<dbReference type="SUPFAM" id="SSF48371">
    <property type="entry name" value="ARM repeat"/>
    <property type="match status" value="1"/>
</dbReference>
<dbReference type="GO" id="GO:0071339">
    <property type="term" value="C:MLL1 complex"/>
    <property type="evidence" value="ECO:0007669"/>
    <property type="project" value="TreeGrafter"/>
</dbReference>
<feature type="domain" description="Pre-rRNA-processing protein Ipi1 N-terminal" evidence="7">
    <location>
        <begin position="136"/>
        <end position="240"/>
    </location>
</feature>
<reference evidence="9 10" key="1">
    <citation type="submission" date="2024-04" db="EMBL/GenBank/DDBJ databases">
        <authorList>
            <person name="Waldvogel A.-M."/>
            <person name="Schoenle A."/>
        </authorList>
    </citation>
    <scope>NUCLEOTIDE SEQUENCE [LARGE SCALE GENOMIC DNA]</scope>
</reference>
<evidence type="ECO:0000259" key="7">
    <source>
        <dbReference type="Pfam" id="PF12333"/>
    </source>
</evidence>
<evidence type="ECO:0000313" key="10">
    <source>
        <dbReference type="Proteomes" id="UP001497482"/>
    </source>
</evidence>
<dbReference type="InterPro" id="IPR011989">
    <property type="entry name" value="ARM-like"/>
</dbReference>
<evidence type="ECO:0000256" key="2">
    <source>
        <dbReference type="ARBA" id="ARBA00004642"/>
    </source>
</evidence>
<dbReference type="Proteomes" id="UP001497482">
    <property type="component" value="Chromosome 7"/>
</dbReference>
<feature type="domain" description="TEX10-like TPR repeats" evidence="8">
    <location>
        <begin position="555"/>
        <end position="924"/>
    </location>
</feature>
<dbReference type="AlphaFoldDB" id="A0AAV2MD26"/>
<dbReference type="InterPro" id="IPR016024">
    <property type="entry name" value="ARM-type_fold"/>
</dbReference>
<comment type="similarity">
    <text evidence="3">Belongs to the IPI1/TEX10 family.</text>
</comment>
<dbReference type="InterPro" id="IPR024679">
    <property type="entry name" value="Ipi1_N"/>
</dbReference>
<keyword evidence="4" id="KW-0539">Nucleus</keyword>
<proteinExistence type="inferred from homology"/>
<feature type="region of interest" description="Disordered" evidence="6">
    <location>
        <begin position="1"/>
        <end position="37"/>
    </location>
</feature>
<feature type="repeat" description="HEAT" evidence="5">
    <location>
        <begin position="102"/>
        <end position="140"/>
    </location>
</feature>
<evidence type="ECO:0000259" key="8">
    <source>
        <dbReference type="Pfam" id="PF25781"/>
    </source>
</evidence>
<evidence type="ECO:0000256" key="4">
    <source>
        <dbReference type="ARBA" id="ARBA00023242"/>
    </source>
</evidence>
<organism evidence="9 10">
    <name type="scientific">Knipowitschia caucasica</name>
    <name type="common">Caucasian dwarf goby</name>
    <name type="synonym">Pomatoschistus caucasicus</name>
    <dbReference type="NCBI Taxonomy" id="637954"/>
    <lineage>
        <taxon>Eukaryota</taxon>
        <taxon>Metazoa</taxon>
        <taxon>Chordata</taxon>
        <taxon>Craniata</taxon>
        <taxon>Vertebrata</taxon>
        <taxon>Euteleostomi</taxon>
        <taxon>Actinopterygii</taxon>
        <taxon>Neopterygii</taxon>
        <taxon>Teleostei</taxon>
        <taxon>Neoteleostei</taxon>
        <taxon>Acanthomorphata</taxon>
        <taxon>Gobiaria</taxon>
        <taxon>Gobiiformes</taxon>
        <taxon>Gobioidei</taxon>
        <taxon>Gobiidae</taxon>
        <taxon>Gobiinae</taxon>
        <taxon>Knipowitschia</taxon>
    </lineage>
</organism>